<dbReference type="KEGG" id="hmu:Hmuk_0495"/>
<proteinExistence type="predicted"/>
<dbReference type="eggNOG" id="arCOG09044">
    <property type="taxonomic scope" value="Archaea"/>
</dbReference>
<dbReference type="Proteomes" id="UP000001746">
    <property type="component" value="Chromosome"/>
</dbReference>
<dbReference type="EMBL" id="CP001688">
    <property type="protein sequence ID" value="ACV46629.1"/>
    <property type="molecule type" value="Genomic_DNA"/>
</dbReference>
<accession>C7NYG8</accession>
<dbReference type="HOGENOM" id="CLU_1472052_0_0_2"/>
<evidence type="ECO:0000313" key="3">
    <source>
        <dbReference type="Proteomes" id="UP000001746"/>
    </source>
</evidence>
<dbReference type="AlphaFoldDB" id="C7NYG8"/>
<sequence>MPEQLTSSTPWERAQTEVDQGGPINDAERMVRLSGGEGSHRVTWALQGQTLLADCDCRGHRFNDGWCAHVASLWWQWVRGRIVVSHLHTGRDYPEPPAWLRFDPPSRPLDDLSPAELDAFLHCDVADAGVRPFARRTDRSPGTIGNLLASAREKLGGDL</sequence>
<feature type="region of interest" description="Disordered" evidence="1">
    <location>
        <begin position="1"/>
        <end position="25"/>
    </location>
</feature>
<feature type="compositionally biased region" description="Polar residues" evidence="1">
    <location>
        <begin position="1"/>
        <end position="10"/>
    </location>
</feature>
<gene>
    <name evidence="2" type="ordered locus">Hmuk_0495</name>
</gene>
<keyword evidence="3" id="KW-1185">Reference proteome</keyword>
<reference evidence="2 3" key="1">
    <citation type="journal article" date="2009" name="Stand. Genomic Sci.">
        <title>Complete genome sequence of Halomicrobium mukohataei type strain (arg-2).</title>
        <authorList>
            <person name="Tindall B.J."/>
            <person name="Schneider S."/>
            <person name="Lapidus A."/>
            <person name="Copeland A."/>
            <person name="Glavina Del Rio T."/>
            <person name="Nolan M."/>
            <person name="Lucas S."/>
            <person name="Chen F."/>
            <person name="Tice H."/>
            <person name="Cheng J.F."/>
            <person name="Saunders E."/>
            <person name="Bruce D."/>
            <person name="Goodwin L."/>
            <person name="Pitluck S."/>
            <person name="Mikhailova N."/>
            <person name="Pati A."/>
            <person name="Ivanova N."/>
            <person name="Mavrommatis K."/>
            <person name="Chen A."/>
            <person name="Palaniappan K."/>
            <person name="Chain P."/>
            <person name="Land M."/>
            <person name="Hauser L."/>
            <person name="Chang Y.J."/>
            <person name="Jeffries C.D."/>
            <person name="Brettin T."/>
            <person name="Han C."/>
            <person name="Rohde M."/>
            <person name="Goker M."/>
            <person name="Bristow J."/>
            <person name="Eisen J.A."/>
            <person name="Markowitz V."/>
            <person name="Hugenholtz P."/>
            <person name="Klenk H.P."/>
            <person name="Kyrpides N.C."/>
            <person name="Detter J.C."/>
        </authorList>
    </citation>
    <scope>NUCLEOTIDE SEQUENCE [LARGE SCALE GENOMIC DNA]</scope>
    <source>
        <strain evidence="3">ATCC 700874 / DSM 12286 / JCM 9738 / NCIMB 13541</strain>
    </source>
</reference>
<organism evidence="2 3">
    <name type="scientific">Halomicrobium mukohataei (strain ATCC 700874 / DSM 12286 / JCM 9738 / NCIMB 13541)</name>
    <name type="common">Haloarcula mukohataei</name>
    <dbReference type="NCBI Taxonomy" id="485914"/>
    <lineage>
        <taxon>Archaea</taxon>
        <taxon>Methanobacteriati</taxon>
        <taxon>Methanobacteriota</taxon>
        <taxon>Stenosarchaea group</taxon>
        <taxon>Halobacteria</taxon>
        <taxon>Halobacteriales</taxon>
        <taxon>Haloarculaceae</taxon>
        <taxon>Halomicrobium</taxon>
    </lineage>
</organism>
<name>C7NYG8_HALMD</name>
<evidence type="ECO:0000256" key="1">
    <source>
        <dbReference type="SAM" id="MobiDB-lite"/>
    </source>
</evidence>
<evidence type="ECO:0000313" key="2">
    <source>
        <dbReference type="EMBL" id="ACV46629.1"/>
    </source>
</evidence>
<protein>
    <submittedName>
        <fullName evidence="2">Zinc finger SWIM domain protein</fullName>
    </submittedName>
</protein>
<dbReference type="STRING" id="485914.Hmuk_0495"/>